<name>A0A3N6NHR2_9CYAN</name>
<sequence length="70" mass="7830">MSNTLESGGLSQESGGKKKEEEKEKVFLFYRSLSGHDITANPLQRYSIYSRRKKAFSCLQQKEGGKSGVV</sequence>
<dbReference type="EMBL" id="RCBY01000014">
    <property type="protein sequence ID" value="RQH53431.1"/>
    <property type="molecule type" value="Genomic_DNA"/>
</dbReference>
<keyword evidence="3" id="KW-1185">Reference proteome</keyword>
<evidence type="ECO:0000313" key="3">
    <source>
        <dbReference type="Proteomes" id="UP000269154"/>
    </source>
</evidence>
<accession>A0A3N6NHR2</accession>
<gene>
    <name evidence="2" type="ORF">D5R40_04545</name>
</gene>
<evidence type="ECO:0000313" key="2">
    <source>
        <dbReference type="EMBL" id="RQH53431.1"/>
    </source>
</evidence>
<organism evidence="2 3">
    <name type="scientific">Okeania hirsuta</name>
    <dbReference type="NCBI Taxonomy" id="1458930"/>
    <lineage>
        <taxon>Bacteria</taxon>
        <taxon>Bacillati</taxon>
        <taxon>Cyanobacteriota</taxon>
        <taxon>Cyanophyceae</taxon>
        <taxon>Oscillatoriophycideae</taxon>
        <taxon>Oscillatoriales</taxon>
        <taxon>Microcoleaceae</taxon>
        <taxon>Okeania</taxon>
    </lineage>
</organism>
<protein>
    <submittedName>
        <fullName evidence="2">Uncharacterized protein</fullName>
    </submittedName>
</protein>
<proteinExistence type="predicted"/>
<dbReference type="RefSeq" id="WP_124146238.1">
    <property type="nucleotide sequence ID" value="NZ_CAWOKI010000147.1"/>
</dbReference>
<feature type="region of interest" description="Disordered" evidence="1">
    <location>
        <begin position="1"/>
        <end position="21"/>
    </location>
</feature>
<reference evidence="2 3" key="1">
    <citation type="journal article" date="2018" name="ACS Chem. Biol.">
        <title>Ketoreductase domain dysfunction expands chemodiversity: malyngamide biosynthesis in the cyanobacterium Okeania hirsuta.</title>
        <authorList>
            <person name="Moss N.A."/>
            <person name="Leao T."/>
            <person name="Rankin M."/>
            <person name="McCullough T.M."/>
            <person name="Qu P."/>
            <person name="Korobeynikov A."/>
            <person name="Smith J.L."/>
            <person name="Gerwick L."/>
            <person name="Gerwick W.H."/>
        </authorList>
    </citation>
    <scope>NUCLEOTIDE SEQUENCE [LARGE SCALE GENOMIC DNA]</scope>
    <source>
        <strain evidence="2 3">PAB10Feb10-1</strain>
    </source>
</reference>
<feature type="compositionally biased region" description="Low complexity" evidence="1">
    <location>
        <begin position="1"/>
        <end position="14"/>
    </location>
</feature>
<dbReference type="Proteomes" id="UP000269154">
    <property type="component" value="Unassembled WGS sequence"/>
</dbReference>
<evidence type="ECO:0000256" key="1">
    <source>
        <dbReference type="SAM" id="MobiDB-lite"/>
    </source>
</evidence>
<dbReference type="AlphaFoldDB" id="A0A3N6NHR2"/>
<comment type="caution">
    <text evidence="2">The sequence shown here is derived from an EMBL/GenBank/DDBJ whole genome shotgun (WGS) entry which is preliminary data.</text>
</comment>